<reference evidence="8" key="1">
    <citation type="submission" date="2021-02" db="EMBL/GenBank/DDBJ databases">
        <title>Sequencing the genomes of 1000 actinobacteria strains.</title>
        <authorList>
            <person name="Klenk H.-P."/>
        </authorList>
    </citation>
    <scope>NUCLEOTIDE SEQUENCE</scope>
    <source>
        <strain evidence="8">DSM 22850</strain>
    </source>
</reference>
<keyword evidence="2 6" id="KW-0819">tRNA processing</keyword>
<evidence type="ECO:0000256" key="1">
    <source>
        <dbReference type="ARBA" id="ARBA00022598"/>
    </source>
</evidence>
<protein>
    <recommendedName>
        <fullName evidence="6">tRNA(Ile)-lysidine synthase</fullName>
        <ecNumber evidence="6">6.3.4.19</ecNumber>
    </recommendedName>
    <alternativeName>
        <fullName evidence="6">tRNA(Ile)-2-lysyl-cytidine synthase</fullName>
    </alternativeName>
    <alternativeName>
        <fullName evidence="6">tRNA(Ile)-lysidine synthetase</fullName>
    </alternativeName>
</protein>
<organism evidence="8 9">
    <name type="scientific">Leucobacter exalbidus</name>
    <dbReference type="NCBI Taxonomy" id="662960"/>
    <lineage>
        <taxon>Bacteria</taxon>
        <taxon>Bacillati</taxon>
        <taxon>Actinomycetota</taxon>
        <taxon>Actinomycetes</taxon>
        <taxon>Micrococcales</taxon>
        <taxon>Microbacteriaceae</taxon>
        <taxon>Leucobacter</taxon>
    </lineage>
</organism>
<keyword evidence="6" id="KW-0963">Cytoplasm</keyword>
<comment type="subcellular location">
    <subcellularLocation>
        <location evidence="6">Cytoplasm</location>
    </subcellularLocation>
</comment>
<dbReference type="GO" id="GO:0005524">
    <property type="term" value="F:ATP binding"/>
    <property type="evidence" value="ECO:0007669"/>
    <property type="project" value="UniProtKB-UniRule"/>
</dbReference>
<keyword evidence="9" id="KW-1185">Reference proteome</keyword>
<comment type="function">
    <text evidence="6">Ligates lysine onto the cytidine present at position 34 of the AUA codon-specific tRNA(Ile) that contains the anticodon CAU, in an ATP-dependent manner. Cytidine is converted to lysidine, thus changing the amino acid specificity of the tRNA from methionine to isoleucine.</text>
</comment>
<dbReference type="Gene3D" id="1.20.59.20">
    <property type="match status" value="1"/>
</dbReference>
<name>A0A940PS76_9MICO</name>
<evidence type="ECO:0000256" key="2">
    <source>
        <dbReference type="ARBA" id="ARBA00022694"/>
    </source>
</evidence>
<feature type="domain" description="tRNA(Ile)-lysidine/2-thiocytidine synthase N-terminal" evidence="7">
    <location>
        <begin position="60"/>
        <end position="244"/>
    </location>
</feature>
<sequence length="377" mass="39458">MSQQRIFGRAVVATRVAARRVLREVAAQHRAARSAQINAAGQPAQTAQPGQSAPAAPPLVLVALSGGADSLALALAVAYEAPNCGVRAGAVVVDHGLQQGSAEVADAAAAQARAAGLDPVLVERVRVGQAPGGPEAQAREARYAAFAGAAELHGAAAILTAHTRGDQAEQVLLGLARGSGLRSLAGIPRQRALANGTQMRRPFLASDPAIDRETTEAACLDQAATFWRDPHNTDPRYARVRVRDRVLPVLETELGPGVAAALARTADLAREDADALDEIAEQLTRRVVTAGDSRDAQVAVAALAGEPAAIVHRVVRIMARDHFGAQLERGHTLAITELITAWRGQSTVYVPGIAVTRRANVLHFHAQIGSPRSISRE</sequence>
<evidence type="ECO:0000256" key="6">
    <source>
        <dbReference type="HAMAP-Rule" id="MF_01161"/>
    </source>
</evidence>
<dbReference type="GO" id="GO:0032267">
    <property type="term" value="F:tRNA(Ile)-lysidine synthase activity"/>
    <property type="evidence" value="ECO:0007669"/>
    <property type="project" value="UniProtKB-EC"/>
</dbReference>
<comment type="catalytic activity">
    <reaction evidence="5 6">
        <text>cytidine(34) in tRNA(Ile2) + L-lysine + ATP = lysidine(34) in tRNA(Ile2) + AMP + diphosphate + H(+)</text>
        <dbReference type="Rhea" id="RHEA:43744"/>
        <dbReference type="Rhea" id="RHEA-COMP:10625"/>
        <dbReference type="Rhea" id="RHEA-COMP:10670"/>
        <dbReference type="ChEBI" id="CHEBI:15378"/>
        <dbReference type="ChEBI" id="CHEBI:30616"/>
        <dbReference type="ChEBI" id="CHEBI:32551"/>
        <dbReference type="ChEBI" id="CHEBI:33019"/>
        <dbReference type="ChEBI" id="CHEBI:82748"/>
        <dbReference type="ChEBI" id="CHEBI:83665"/>
        <dbReference type="ChEBI" id="CHEBI:456215"/>
        <dbReference type="EC" id="6.3.4.19"/>
    </reaction>
</comment>
<evidence type="ECO:0000259" key="7">
    <source>
        <dbReference type="Pfam" id="PF01171"/>
    </source>
</evidence>
<comment type="caution">
    <text evidence="8">The sequence shown here is derived from an EMBL/GenBank/DDBJ whole genome shotgun (WGS) entry which is preliminary data.</text>
</comment>
<comment type="domain">
    <text evidence="6">The N-terminal region contains the highly conserved SGGXDS motif, predicted to be a P-loop motif involved in ATP binding.</text>
</comment>
<dbReference type="Gene3D" id="3.40.50.620">
    <property type="entry name" value="HUPs"/>
    <property type="match status" value="1"/>
</dbReference>
<proteinExistence type="inferred from homology"/>
<dbReference type="InterPro" id="IPR011063">
    <property type="entry name" value="TilS/TtcA_N"/>
</dbReference>
<comment type="similarity">
    <text evidence="6">Belongs to the tRNA(Ile)-lysidine synthase family.</text>
</comment>
<keyword evidence="1 6" id="KW-0436">Ligase</keyword>
<dbReference type="CDD" id="cd01992">
    <property type="entry name" value="TilS_N"/>
    <property type="match status" value="1"/>
</dbReference>
<dbReference type="InterPro" id="IPR012795">
    <property type="entry name" value="tRNA_Ile_lys_synt_N"/>
</dbReference>
<dbReference type="InterPro" id="IPR014729">
    <property type="entry name" value="Rossmann-like_a/b/a_fold"/>
</dbReference>
<dbReference type="InterPro" id="IPR012094">
    <property type="entry name" value="tRNA_Ile_lys_synt"/>
</dbReference>
<dbReference type="EMBL" id="JAFIDA010000001">
    <property type="protein sequence ID" value="MBP1325782.1"/>
    <property type="molecule type" value="Genomic_DNA"/>
</dbReference>
<dbReference type="RefSeq" id="WP_209704790.1">
    <property type="nucleotide sequence ID" value="NZ_JAFIDA010000001.1"/>
</dbReference>
<dbReference type="NCBIfam" id="TIGR02432">
    <property type="entry name" value="lysidine_TilS_N"/>
    <property type="match status" value="1"/>
</dbReference>
<evidence type="ECO:0000256" key="4">
    <source>
        <dbReference type="ARBA" id="ARBA00022840"/>
    </source>
</evidence>
<keyword evidence="3 6" id="KW-0547">Nucleotide-binding</keyword>
<dbReference type="PANTHER" id="PTHR43033:SF1">
    <property type="entry name" value="TRNA(ILE)-LYSIDINE SYNTHASE-RELATED"/>
    <property type="match status" value="1"/>
</dbReference>
<accession>A0A940PS76</accession>
<dbReference type="SUPFAM" id="SSF52402">
    <property type="entry name" value="Adenine nucleotide alpha hydrolases-like"/>
    <property type="match status" value="1"/>
</dbReference>
<dbReference type="Proteomes" id="UP000675163">
    <property type="component" value="Unassembled WGS sequence"/>
</dbReference>
<dbReference type="HAMAP" id="MF_01161">
    <property type="entry name" value="tRNA_Ile_lys_synt"/>
    <property type="match status" value="1"/>
</dbReference>
<evidence type="ECO:0000313" key="8">
    <source>
        <dbReference type="EMBL" id="MBP1325782.1"/>
    </source>
</evidence>
<dbReference type="AlphaFoldDB" id="A0A940PS76"/>
<feature type="binding site" evidence="6">
    <location>
        <begin position="65"/>
        <end position="70"/>
    </location>
    <ligand>
        <name>ATP</name>
        <dbReference type="ChEBI" id="CHEBI:30616"/>
    </ligand>
</feature>
<dbReference type="Pfam" id="PF01171">
    <property type="entry name" value="ATP_bind_3"/>
    <property type="match status" value="1"/>
</dbReference>
<dbReference type="PANTHER" id="PTHR43033">
    <property type="entry name" value="TRNA(ILE)-LYSIDINE SYNTHASE-RELATED"/>
    <property type="match status" value="1"/>
</dbReference>
<keyword evidence="4 6" id="KW-0067">ATP-binding</keyword>
<dbReference type="SUPFAM" id="SSF82829">
    <property type="entry name" value="MesJ substrate recognition domain-like"/>
    <property type="match status" value="1"/>
</dbReference>
<evidence type="ECO:0000256" key="5">
    <source>
        <dbReference type="ARBA" id="ARBA00048539"/>
    </source>
</evidence>
<gene>
    <name evidence="6" type="primary">tilS</name>
    <name evidence="8" type="ORF">JOF28_001014</name>
</gene>
<evidence type="ECO:0000313" key="9">
    <source>
        <dbReference type="Proteomes" id="UP000675163"/>
    </source>
</evidence>
<dbReference type="EC" id="6.3.4.19" evidence="6"/>
<dbReference type="GO" id="GO:0005737">
    <property type="term" value="C:cytoplasm"/>
    <property type="evidence" value="ECO:0007669"/>
    <property type="project" value="UniProtKB-SubCell"/>
</dbReference>
<dbReference type="GO" id="GO:0006400">
    <property type="term" value="P:tRNA modification"/>
    <property type="evidence" value="ECO:0007669"/>
    <property type="project" value="UniProtKB-UniRule"/>
</dbReference>
<evidence type="ECO:0000256" key="3">
    <source>
        <dbReference type="ARBA" id="ARBA00022741"/>
    </source>
</evidence>